<evidence type="ECO:0000256" key="4">
    <source>
        <dbReference type="ARBA" id="ARBA00023125"/>
    </source>
</evidence>
<keyword evidence="6" id="KW-0539">Nucleus</keyword>
<organism evidence="12">
    <name type="scientific">Anisakis simplex</name>
    <name type="common">Herring worm</name>
    <dbReference type="NCBI Taxonomy" id="6269"/>
    <lineage>
        <taxon>Eukaryota</taxon>
        <taxon>Metazoa</taxon>
        <taxon>Ecdysozoa</taxon>
        <taxon>Nematoda</taxon>
        <taxon>Chromadorea</taxon>
        <taxon>Rhabditida</taxon>
        <taxon>Spirurina</taxon>
        <taxon>Ascaridomorpha</taxon>
        <taxon>Ascaridoidea</taxon>
        <taxon>Anisakidae</taxon>
        <taxon>Anisakis</taxon>
        <taxon>Anisakis simplex complex</taxon>
    </lineage>
</organism>
<feature type="coiled-coil region" evidence="7">
    <location>
        <begin position="138"/>
        <end position="172"/>
    </location>
</feature>
<dbReference type="GO" id="GO:0000977">
    <property type="term" value="F:RNA polymerase II transcription regulatory region sequence-specific DNA binding"/>
    <property type="evidence" value="ECO:0007669"/>
    <property type="project" value="TreeGrafter"/>
</dbReference>
<dbReference type="Gene3D" id="1.20.5.170">
    <property type="match status" value="1"/>
</dbReference>
<dbReference type="SUPFAM" id="SSF57959">
    <property type="entry name" value="Leucine zipper domain"/>
    <property type="match status" value="1"/>
</dbReference>
<feature type="region of interest" description="Disordered" evidence="8">
    <location>
        <begin position="1"/>
        <end position="112"/>
    </location>
</feature>
<evidence type="ECO:0000313" key="10">
    <source>
        <dbReference type="EMBL" id="VDK19933.1"/>
    </source>
</evidence>
<dbReference type="PANTHER" id="PTHR13044">
    <property type="entry name" value="ACTIVATING TRANSCRIPTION FACTOR ATF 4/5"/>
    <property type="match status" value="1"/>
</dbReference>
<dbReference type="EMBL" id="UYRR01003189">
    <property type="protein sequence ID" value="VDK19933.1"/>
    <property type="molecule type" value="Genomic_DNA"/>
</dbReference>
<comment type="similarity">
    <text evidence="2">Belongs to the bZIP family.</text>
</comment>
<dbReference type="InterPro" id="IPR046347">
    <property type="entry name" value="bZIP_sf"/>
</dbReference>
<evidence type="ECO:0000256" key="2">
    <source>
        <dbReference type="ARBA" id="ARBA00007163"/>
    </source>
</evidence>
<feature type="domain" description="BZIP" evidence="9">
    <location>
        <begin position="118"/>
        <end position="133"/>
    </location>
</feature>
<dbReference type="InterPro" id="IPR004827">
    <property type="entry name" value="bZIP"/>
</dbReference>
<dbReference type="Proteomes" id="UP000267096">
    <property type="component" value="Unassembled WGS sequence"/>
</dbReference>
<reference evidence="12" key="1">
    <citation type="submission" date="2017-02" db="UniProtKB">
        <authorList>
            <consortium name="WormBaseParasite"/>
        </authorList>
    </citation>
    <scope>IDENTIFICATION</scope>
</reference>
<keyword evidence="4" id="KW-0238">DNA-binding</keyword>
<feature type="compositionally biased region" description="Polar residues" evidence="8">
    <location>
        <begin position="66"/>
        <end position="96"/>
    </location>
</feature>
<dbReference type="CDD" id="cd14692">
    <property type="entry name" value="bZIP_ATF4"/>
    <property type="match status" value="1"/>
</dbReference>
<evidence type="ECO:0000256" key="3">
    <source>
        <dbReference type="ARBA" id="ARBA00023015"/>
    </source>
</evidence>
<keyword evidence="7" id="KW-0175">Coiled coil</keyword>
<evidence type="ECO:0000259" key="9">
    <source>
        <dbReference type="PROSITE" id="PS00036"/>
    </source>
</evidence>
<evidence type="ECO:0000256" key="5">
    <source>
        <dbReference type="ARBA" id="ARBA00023163"/>
    </source>
</evidence>
<accession>A0A0M3J4S1</accession>
<evidence type="ECO:0000313" key="11">
    <source>
        <dbReference type="Proteomes" id="UP000267096"/>
    </source>
</evidence>
<evidence type="ECO:0000256" key="7">
    <source>
        <dbReference type="SAM" id="Coils"/>
    </source>
</evidence>
<dbReference type="GO" id="GO:0005634">
    <property type="term" value="C:nucleus"/>
    <property type="evidence" value="ECO:0007669"/>
    <property type="project" value="UniProtKB-SubCell"/>
</dbReference>
<keyword evidence="3" id="KW-0805">Transcription regulation</keyword>
<gene>
    <name evidence="10" type="ORF">ASIM_LOCUS2404</name>
</gene>
<keyword evidence="5" id="KW-0804">Transcription</keyword>
<evidence type="ECO:0000313" key="12">
    <source>
        <dbReference type="WBParaSite" id="ASIM_0000254401-mRNA-1"/>
    </source>
</evidence>
<reference evidence="10 11" key="2">
    <citation type="submission" date="2018-11" db="EMBL/GenBank/DDBJ databases">
        <authorList>
            <consortium name="Pathogen Informatics"/>
        </authorList>
    </citation>
    <scope>NUCLEOTIDE SEQUENCE [LARGE SCALE GENOMIC DNA]</scope>
</reference>
<sequence length="195" mass="21323">MVVHVVSDASGDEDDENRKQQSSENMELDLQDIAHCDHLSVGHSSPPTSSEELSQQSSSAADVVALTSSIPSGTRSESPTTSGSVTKDNDPSTAAINSKRRSAPISLSGMSSIEISERKRQQNRIAAARYRRKIRDKSKNDREEAEWLQRNIEVLKNQAKSLEDQIGRMREIIFCSVTDRSYSGAPPSSSGKISC</sequence>
<dbReference type="GO" id="GO:0001228">
    <property type="term" value="F:DNA-binding transcription activator activity, RNA polymerase II-specific"/>
    <property type="evidence" value="ECO:0007669"/>
    <property type="project" value="TreeGrafter"/>
</dbReference>
<dbReference type="WBParaSite" id="ASIM_0000254401-mRNA-1">
    <property type="protein sequence ID" value="ASIM_0000254401-mRNA-1"/>
    <property type="gene ID" value="ASIM_0000254401"/>
</dbReference>
<evidence type="ECO:0000256" key="1">
    <source>
        <dbReference type="ARBA" id="ARBA00004123"/>
    </source>
</evidence>
<evidence type="ECO:0000256" key="8">
    <source>
        <dbReference type="SAM" id="MobiDB-lite"/>
    </source>
</evidence>
<dbReference type="PROSITE" id="PS00036">
    <property type="entry name" value="BZIP_BASIC"/>
    <property type="match status" value="1"/>
</dbReference>
<keyword evidence="11" id="KW-1185">Reference proteome</keyword>
<dbReference type="PANTHER" id="PTHR13044:SF14">
    <property type="entry name" value="CRYPTOCEPHAL, ISOFORM A"/>
    <property type="match status" value="1"/>
</dbReference>
<dbReference type="AlphaFoldDB" id="A0A0M3J4S1"/>
<name>A0A0M3J4S1_ANISI</name>
<proteinExistence type="inferred from homology"/>
<comment type="subcellular location">
    <subcellularLocation>
        <location evidence="1">Nucleus</location>
    </subcellularLocation>
</comment>
<feature type="compositionally biased region" description="Low complexity" evidence="8">
    <location>
        <begin position="44"/>
        <end position="61"/>
    </location>
</feature>
<protein>
    <submittedName>
        <fullName evidence="12">BZIP domain-containing protein</fullName>
    </submittedName>
</protein>
<evidence type="ECO:0000256" key="6">
    <source>
        <dbReference type="ARBA" id="ARBA00023242"/>
    </source>
</evidence>